<dbReference type="InterPro" id="IPR028051">
    <property type="entry name" value="CheX-like_dom"/>
</dbReference>
<dbReference type="CDD" id="cd17906">
    <property type="entry name" value="CheX"/>
    <property type="match status" value="1"/>
</dbReference>
<accession>A0A833H2I0</accession>
<protein>
    <submittedName>
        <fullName evidence="3">Chemotaxis protein CheX</fullName>
    </submittedName>
</protein>
<dbReference type="RefSeq" id="WP_002772308.1">
    <property type="nucleotide sequence ID" value="NZ_JQDG01000056.1"/>
</dbReference>
<dbReference type="PANTHER" id="PTHR39452:SF1">
    <property type="entry name" value="CHEY-P PHOSPHATASE CHEX"/>
    <property type="match status" value="1"/>
</dbReference>
<dbReference type="SUPFAM" id="SSF103039">
    <property type="entry name" value="CheC-like"/>
    <property type="match status" value="1"/>
</dbReference>
<evidence type="ECO:0000313" key="4">
    <source>
        <dbReference type="Proteomes" id="UP000460298"/>
    </source>
</evidence>
<comment type="caution">
    <text evidence="3">The sequence shown here is derived from an EMBL/GenBank/DDBJ whole genome shotgun (WGS) entry which is preliminary data.</text>
</comment>
<dbReference type="Gene3D" id="3.40.1550.10">
    <property type="entry name" value="CheC-like"/>
    <property type="match status" value="1"/>
</dbReference>
<dbReference type="Proteomes" id="UP000460298">
    <property type="component" value="Unassembled WGS sequence"/>
</dbReference>
<dbReference type="InterPro" id="IPR028976">
    <property type="entry name" value="CheC-like_sf"/>
</dbReference>
<evidence type="ECO:0000259" key="2">
    <source>
        <dbReference type="Pfam" id="PF13690"/>
    </source>
</evidence>
<dbReference type="Pfam" id="PF13690">
    <property type="entry name" value="CheX"/>
    <property type="match status" value="1"/>
</dbReference>
<proteinExistence type="predicted"/>
<sequence length="153" mass="16771">MKAEYVNPFLQAASLVFNQLLQVDLIRGKTVVKNSLAPGQEIAIYIDVTGPVNGRVIYSMTSDGARKIFEKLGGTPESFDQEYRDVLGEIANMITGNALNIFLSRNEFLDVSVPVVVDTRTTPFPAKNDTTLGLNMYSPLGMIDINISLREAA</sequence>
<reference evidence="3 4" key="1">
    <citation type="submission" date="2019-10" db="EMBL/GenBank/DDBJ databases">
        <title>Extracellular Electron Transfer in a Candidatus Methanoperedens spp. Enrichment Culture.</title>
        <authorList>
            <person name="Berger S."/>
            <person name="Rangel Shaw D."/>
            <person name="Berben T."/>
            <person name="In 'T Zandt M."/>
            <person name="Frank J."/>
            <person name="Reimann J."/>
            <person name="Jetten M.S.M."/>
            <person name="Welte C.U."/>
        </authorList>
    </citation>
    <scope>NUCLEOTIDE SEQUENCE [LARGE SCALE GENOMIC DNA]</scope>
    <source>
        <strain evidence="3">SB12</strain>
    </source>
</reference>
<dbReference type="AlphaFoldDB" id="A0A833H2I0"/>
<evidence type="ECO:0000256" key="1">
    <source>
        <dbReference type="ARBA" id="ARBA00022500"/>
    </source>
</evidence>
<name>A0A833H2I0_9LEPT</name>
<dbReference type="OrthoDB" id="9788100at2"/>
<dbReference type="EMBL" id="WBUI01000006">
    <property type="protein sequence ID" value="KAB2933201.1"/>
    <property type="molecule type" value="Genomic_DNA"/>
</dbReference>
<feature type="domain" description="Chemotaxis phosphatase CheX-like" evidence="2">
    <location>
        <begin position="43"/>
        <end position="120"/>
    </location>
</feature>
<gene>
    <name evidence="3" type="ORF">F9K24_07595</name>
</gene>
<keyword evidence="1" id="KW-0145">Chemotaxis</keyword>
<organism evidence="3 4">
    <name type="scientific">Leptonema illini</name>
    <dbReference type="NCBI Taxonomy" id="183"/>
    <lineage>
        <taxon>Bacteria</taxon>
        <taxon>Pseudomonadati</taxon>
        <taxon>Spirochaetota</taxon>
        <taxon>Spirochaetia</taxon>
        <taxon>Leptospirales</taxon>
        <taxon>Leptospiraceae</taxon>
        <taxon>Leptonema</taxon>
    </lineage>
</organism>
<dbReference type="GO" id="GO:0006935">
    <property type="term" value="P:chemotaxis"/>
    <property type="evidence" value="ECO:0007669"/>
    <property type="project" value="UniProtKB-KW"/>
</dbReference>
<dbReference type="InterPro" id="IPR038756">
    <property type="entry name" value="CheX-like"/>
</dbReference>
<evidence type="ECO:0000313" key="3">
    <source>
        <dbReference type="EMBL" id="KAB2933201.1"/>
    </source>
</evidence>
<dbReference type="PANTHER" id="PTHR39452">
    <property type="entry name" value="CHEY-P PHOSPHATASE CHEX"/>
    <property type="match status" value="1"/>
</dbReference>